<proteinExistence type="predicted"/>
<dbReference type="CDD" id="cd00130">
    <property type="entry name" value="PAS"/>
    <property type="match status" value="1"/>
</dbReference>
<keyword evidence="3" id="KW-0157">Chromophore</keyword>
<keyword evidence="6" id="KW-1185">Reference proteome</keyword>
<keyword evidence="1" id="KW-0285">Flavoprotein</keyword>
<dbReference type="PANTHER" id="PTHR47429:SF2">
    <property type="entry name" value="PROTEIN TWIN LOV 1"/>
    <property type="match status" value="1"/>
</dbReference>
<keyword evidence="2" id="KW-0288">FMN</keyword>
<dbReference type="RefSeq" id="WP_310920149.1">
    <property type="nucleotide sequence ID" value="NZ_JAMQON010000004.1"/>
</dbReference>
<evidence type="ECO:0000256" key="1">
    <source>
        <dbReference type="ARBA" id="ARBA00022630"/>
    </source>
</evidence>
<dbReference type="Pfam" id="PF13426">
    <property type="entry name" value="PAS_9"/>
    <property type="match status" value="1"/>
</dbReference>
<dbReference type="InterPro" id="IPR000014">
    <property type="entry name" value="PAS"/>
</dbReference>
<evidence type="ECO:0000256" key="3">
    <source>
        <dbReference type="ARBA" id="ARBA00022991"/>
    </source>
</evidence>
<dbReference type="InterPro" id="IPR035965">
    <property type="entry name" value="PAS-like_dom_sf"/>
</dbReference>
<dbReference type="Gene3D" id="3.30.450.20">
    <property type="entry name" value="PAS domain"/>
    <property type="match status" value="1"/>
</dbReference>
<protein>
    <submittedName>
        <fullName evidence="5">PAS domain-containing protein</fullName>
    </submittedName>
</protein>
<feature type="domain" description="PAS" evidence="4">
    <location>
        <begin position="81"/>
        <end position="169"/>
    </location>
</feature>
<dbReference type="Proteomes" id="UP001259659">
    <property type="component" value="Unassembled WGS sequence"/>
</dbReference>
<evidence type="ECO:0000313" key="5">
    <source>
        <dbReference type="EMBL" id="MDS0260473.1"/>
    </source>
</evidence>
<comment type="caution">
    <text evidence="5">The sequence shown here is derived from an EMBL/GenBank/DDBJ whole genome shotgun (WGS) entry which is preliminary data.</text>
</comment>
<name>A0ABU2FDY1_9EURY</name>
<organism evidence="5 6">
    <name type="scientific">Haloarcula saliterrae</name>
    <dbReference type="NCBI Taxonomy" id="2950534"/>
    <lineage>
        <taxon>Archaea</taxon>
        <taxon>Methanobacteriati</taxon>
        <taxon>Methanobacteriota</taxon>
        <taxon>Stenosarchaea group</taxon>
        <taxon>Halobacteria</taxon>
        <taxon>Halobacteriales</taxon>
        <taxon>Haloarculaceae</taxon>
        <taxon>Haloarcula</taxon>
    </lineage>
</organism>
<dbReference type="NCBIfam" id="TIGR00229">
    <property type="entry name" value="sensory_box"/>
    <property type="match status" value="1"/>
</dbReference>
<dbReference type="PANTHER" id="PTHR47429">
    <property type="entry name" value="PROTEIN TWIN LOV 1"/>
    <property type="match status" value="1"/>
</dbReference>
<dbReference type="EMBL" id="JAMQON010000004">
    <property type="protein sequence ID" value="MDS0260473.1"/>
    <property type="molecule type" value="Genomic_DNA"/>
</dbReference>
<gene>
    <name evidence="5" type="ORF">NDI56_13795</name>
</gene>
<evidence type="ECO:0000313" key="6">
    <source>
        <dbReference type="Proteomes" id="UP001259659"/>
    </source>
</evidence>
<sequence length="182" mass="20319">MSTRETLRELLTCAESAFPSAARSFLAAHELAPDRVDRVDDDLDALLEAFSAADAASLSAHERDLCRRVWVLDRAPLGITVAGPVYQDNPIVYANRTFRELSGYPLSAVRGENLRLLQGPDTEPGPVDALREALEIWEPVTVELWNYRADGRRFRNRVSLVPLRDDDGMLSNWAGLQERVDG</sequence>
<evidence type="ECO:0000256" key="2">
    <source>
        <dbReference type="ARBA" id="ARBA00022643"/>
    </source>
</evidence>
<dbReference type="SUPFAM" id="SSF55785">
    <property type="entry name" value="PYP-like sensor domain (PAS domain)"/>
    <property type="match status" value="1"/>
</dbReference>
<evidence type="ECO:0000259" key="4">
    <source>
        <dbReference type="Pfam" id="PF13426"/>
    </source>
</evidence>
<accession>A0ABU2FDY1</accession>
<reference evidence="5 6" key="1">
    <citation type="submission" date="2022-06" db="EMBL/GenBank/DDBJ databases">
        <title>Haloarcula sp. a new haloarchaeum isolate from saline soil.</title>
        <authorList>
            <person name="Strakova D."/>
            <person name="Galisteo C."/>
            <person name="Sanchez-Porro C."/>
            <person name="Ventosa A."/>
        </authorList>
    </citation>
    <scope>NUCLEOTIDE SEQUENCE [LARGE SCALE GENOMIC DNA]</scope>
    <source>
        <strain evidence="5 6">S1CR25-12</strain>
    </source>
</reference>